<dbReference type="KEGG" id="upl:DSM104440_02003"/>
<protein>
    <submittedName>
        <fullName evidence="2">2-iminobutanoate/2-iminopropanoate deaminase</fullName>
        <ecNumber evidence="2">3.5.99.10</ecNumber>
    </submittedName>
</protein>
<dbReference type="Gene3D" id="3.30.1330.40">
    <property type="entry name" value="RutC-like"/>
    <property type="match status" value="1"/>
</dbReference>
<dbReference type="PANTHER" id="PTHR11803">
    <property type="entry name" value="2-IMINOBUTANOATE/2-IMINOPROPANOATE DEAMINASE RIDA"/>
    <property type="match status" value="1"/>
</dbReference>
<dbReference type="FunFam" id="3.30.1330.40:FF:000001">
    <property type="entry name" value="L-PSP family endoribonuclease"/>
    <property type="match status" value="1"/>
</dbReference>
<dbReference type="AlphaFoldDB" id="A0A6M4H6D5"/>
<dbReference type="RefSeq" id="WP_171162248.1">
    <property type="nucleotide sequence ID" value="NZ_CP053073.1"/>
</dbReference>
<keyword evidence="2" id="KW-0378">Hydrolase</keyword>
<evidence type="ECO:0000256" key="1">
    <source>
        <dbReference type="ARBA" id="ARBA00010552"/>
    </source>
</evidence>
<dbReference type="CDD" id="cd00448">
    <property type="entry name" value="YjgF_YER057c_UK114_family"/>
    <property type="match status" value="1"/>
</dbReference>
<gene>
    <name evidence="2" type="primary">yabJ_2</name>
    <name evidence="2" type="ORF">DSM104440_02003</name>
</gene>
<dbReference type="Pfam" id="PF01042">
    <property type="entry name" value="Ribonuc_L-PSP"/>
    <property type="match status" value="1"/>
</dbReference>
<evidence type="ECO:0000313" key="3">
    <source>
        <dbReference type="Proteomes" id="UP000503096"/>
    </source>
</evidence>
<comment type="similarity">
    <text evidence="1">Belongs to the RutC family.</text>
</comment>
<dbReference type="InterPro" id="IPR035959">
    <property type="entry name" value="RutC-like_sf"/>
</dbReference>
<dbReference type="GO" id="GO:0005829">
    <property type="term" value="C:cytosol"/>
    <property type="evidence" value="ECO:0007669"/>
    <property type="project" value="TreeGrafter"/>
</dbReference>
<dbReference type="Proteomes" id="UP000503096">
    <property type="component" value="Chromosome"/>
</dbReference>
<dbReference type="InterPro" id="IPR006175">
    <property type="entry name" value="YjgF/YER057c/UK114"/>
</dbReference>
<sequence length="127" mass="13519">MKSVSTTRAPEARGHYSQAIVHGGLVYVAGQLPVVPGEPERNLAGFDEQVRQTLANVIAILEAAGSGKDLIVRATVYLAGVEHWPALNKVYAEVLGAHRPARTVVPVPGLHYGYLVEIDAIGALRDS</sequence>
<reference evidence="2 3" key="1">
    <citation type="submission" date="2020-04" db="EMBL/GenBank/DDBJ databases">
        <title>Usitatibacter rugosus gen. nov., sp. nov. and Usitatibacter palustris sp. nov., novel members of Usitatibacteraceae fam. nov. within the order Nitrosomonadales isolated from soil.</title>
        <authorList>
            <person name="Huber K.J."/>
            <person name="Neumann-Schaal M."/>
            <person name="Geppert A."/>
            <person name="Luckner M."/>
            <person name="Wanner G."/>
            <person name="Overmann J."/>
        </authorList>
    </citation>
    <scope>NUCLEOTIDE SEQUENCE [LARGE SCALE GENOMIC DNA]</scope>
    <source>
        <strain evidence="2 3">Swamp67</strain>
    </source>
</reference>
<accession>A0A6M4H6D5</accession>
<keyword evidence="3" id="KW-1185">Reference proteome</keyword>
<organism evidence="2 3">
    <name type="scientific">Usitatibacter palustris</name>
    <dbReference type="NCBI Taxonomy" id="2732487"/>
    <lineage>
        <taxon>Bacteria</taxon>
        <taxon>Pseudomonadati</taxon>
        <taxon>Pseudomonadota</taxon>
        <taxon>Betaproteobacteria</taxon>
        <taxon>Nitrosomonadales</taxon>
        <taxon>Usitatibacteraceae</taxon>
        <taxon>Usitatibacter</taxon>
    </lineage>
</organism>
<proteinExistence type="inferred from homology"/>
<dbReference type="EMBL" id="CP053073">
    <property type="protein sequence ID" value="QJR15186.1"/>
    <property type="molecule type" value="Genomic_DNA"/>
</dbReference>
<dbReference type="PANTHER" id="PTHR11803:SF58">
    <property type="entry name" value="PROTEIN HMF1-RELATED"/>
    <property type="match status" value="1"/>
</dbReference>
<dbReference type="InParanoid" id="A0A6M4H6D5"/>
<name>A0A6M4H6D5_9PROT</name>
<evidence type="ECO:0000313" key="2">
    <source>
        <dbReference type="EMBL" id="QJR15186.1"/>
    </source>
</evidence>
<dbReference type="GO" id="GO:0120241">
    <property type="term" value="F:2-iminobutanoate/2-iminopropanoate deaminase"/>
    <property type="evidence" value="ECO:0007669"/>
    <property type="project" value="UniProtKB-EC"/>
</dbReference>
<dbReference type="EC" id="3.5.99.10" evidence="2"/>
<dbReference type="SUPFAM" id="SSF55298">
    <property type="entry name" value="YjgF-like"/>
    <property type="match status" value="1"/>
</dbReference>